<dbReference type="PANTHER" id="PTHR45868">
    <property type="entry name" value="HEAVY METAL-ASSOCIATED ISOPRENYLATED PLANT PROTEIN 33-RELATED"/>
    <property type="match status" value="1"/>
</dbReference>
<dbReference type="SUPFAM" id="SSF55008">
    <property type="entry name" value="HMA, heavy metal-associated domain"/>
    <property type="match status" value="1"/>
</dbReference>
<sequence length="381" mass="41959">MTKDEDFKLLKIQTCVLRVNIHCDGCKQKVKKILQKIEGVYQVNIDNDQQKVTVYGSVEAPKLIKKLISSGKHAELWSNPKPNQNQRQKPNNNANEPKNTNNQNNSKAQKQQVLMKQLEAMKNQQQQINTNYPFLAECDEMEAGGEEYGVEELRFFREQAAQQLAFLNHQRAQANNAKNLAAAASHNGGNVNTKKGNNNSSSNNPGGIDEKTLAAWRMSLAEGGKMMGGGNDINAMMNLAGFHVNNGGGGDDGNHHLAALLAAAQGNNHLVQPNQNILAQGQSGHYPVSMAGTGHHTGGYHHHPSSVMMNMQNRNAAMQAQMMHNRSPFIPPSTGYYYNYGQCQPPYPTYVDPYLHYHHPANDQSAVNVSSEENPGTCSVM</sequence>
<evidence type="ECO:0000256" key="3">
    <source>
        <dbReference type="ARBA" id="ARBA00022723"/>
    </source>
</evidence>
<comment type="subcellular location">
    <subcellularLocation>
        <location evidence="1">Membrane</location>
        <topology evidence="1">Peripheral membrane protein</topology>
    </subcellularLocation>
</comment>
<dbReference type="InterPro" id="IPR006121">
    <property type="entry name" value="HMA_dom"/>
</dbReference>
<dbReference type="EMBL" id="CAMAPF010000128">
    <property type="protein sequence ID" value="CAH9104874.1"/>
    <property type="molecule type" value="Genomic_DNA"/>
</dbReference>
<evidence type="ECO:0000256" key="6">
    <source>
        <dbReference type="SAM" id="MobiDB-lite"/>
    </source>
</evidence>
<dbReference type="PROSITE" id="PS50846">
    <property type="entry name" value="HMA_2"/>
    <property type="match status" value="1"/>
</dbReference>
<gene>
    <name evidence="8" type="ORF">CEPIT_LOCUS16942</name>
</gene>
<dbReference type="GO" id="GO:0009626">
    <property type="term" value="P:plant-type hypersensitive response"/>
    <property type="evidence" value="ECO:0007669"/>
    <property type="project" value="UniProtKB-KW"/>
</dbReference>
<evidence type="ECO:0000313" key="9">
    <source>
        <dbReference type="Proteomes" id="UP001152523"/>
    </source>
</evidence>
<dbReference type="PANTHER" id="PTHR45868:SF19">
    <property type="entry name" value="HEAVY METAL-ASSOCIATED ISOPRENYLATED PLANT PROTEIN 37"/>
    <property type="match status" value="1"/>
</dbReference>
<evidence type="ECO:0000256" key="4">
    <source>
        <dbReference type="ARBA" id="ARBA00023289"/>
    </source>
</evidence>
<feature type="region of interest" description="Disordered" evidence="6">
    <location>
        <begin position="75"/>
        <end position="110"/>
    </location>
</feature>
<proteinExistence type="inferred from homology"/>
<dbReference type="GO" id="GO:0046872">
    <property type="term" value="F:metal ion binding"/>
    <property type="evidence" value="ECO:0007669"/>
    <property type="project" value="UniProtKB-KW"/>
</dbReference>
<dbReference type="Pfam" id="PF00403">
    <property type="entry name" value="HMA"/>
    <property type="match status" value="1"/>
</dbReference>
<keyword evidence="9" id="KW-1185">Reference proteome</keyword>
<reference evidence="8" key="1">
    <citation type="submission" date="2022-07" db="EMBL/GenBank/DDBJ databases">
        <authorList>
            <person name="Macas J."/>
            <person name="Novak P."/>
            <person name="Neumann P."/>
        </authorList>
    </citation>
    <scope>NUCLEOTIDE SEQUENCE</scope>
</reference>
<evidence type="ECO:0000259" key="7">
    <source>
        <dbReference type="PROSITE" id="PS50846"/>
    </source>
</evidence>
<evidence type="ECO:0000256" key="5">
    <source>
        <dbReference type="ARBA" id="ARBA00024045"/>
    </source>
</evidence>
<feature type="domain" description="HMA" evidence="7">
    <location>
        <begin position="12"/>
        <end position="75"/>
    </location>
</feature>
<feature type="region of interest" description="Disordered" evidence="6">
    <location>
        <begin position="185"/>
        <end position="209"/>
    </location>
</feature>
<feature type="compositionally biased region" description="Low complexity" evidence="6">
    <location>
        <begin position="79"/>
        <end position="110"/>
    </location>
</feature>
<dbReference type="Gene3D" id="3.30.70.100">
    <property type="match status" value="1"/>
</dbReference>
<dbReference type="InterPro" id="IPR036163">
    <property type="entry name" value="HMA_dom_sf"/>
</dbReference>
<feature type="compositionally biased region" description="Low complexity" evidence="6">
    <location>
        <begin position="185"/>
        <end position="207"/>
    </location>
</feature>
<dbReference type="Proteomes" id="UP001152523">
    <property type="component" value="Unassembled WGS sequence"/>
</dbReference>
<keyword evidence="4" id="KW-0449">Lipoprotein</keyword>
<keyword evidence="3" id="KW-0479">Metal-binding</keyword>
<evidence type="ECO:0000256" key="1">
    <source>
        <dbReference type="ARBA" id="ARBA00004170"/>
    </source>
</evidence>
<accession>A0AAV0DR63</accession>
<keyword evidence="4" id="KW-0636">Prenylation</keyword>
<evidence type="ECO:0000313" key="8">
    <source>
        <dbReference type="EMBL" id="CAH9104874.1"/>
    </source>
</evidence>
<evidence type="ECO:0000256" key="2">
    <source>
        <dbReference type="ARBA" id="ARBA00022481"/>
    </source>
</evidence>
<comment type="caution">
    <text evidence="8">The sequence shown here is derived from an EMBL/GenBank/DDBJ whole genome shotgun (WGS) entry which is preliminary data.</text>
</comment>
<dbReference type="FunFam" id="3.30.70.100:FF:000008">
    <property type="entry name" value="Copper transport protein ATOX1"/>
    <property type="match status" value="1"/>
</dbReference>
<keyword evidence="2" id="KW-0488">Methylation</keyword>
<organism evidence="8 9">
    <name type="scientific">Cuscuta epithymum</name>
    <dbReference type="NCBI Taxonomy" id="186058"/>
    <lineage>
        <taxon>Eukaryota</taxon>
        <taxon>Viridiplantae</taxon>
        <taxon>Streptophyta</taxon>
        <taxon>Embryophyta</taxon>
        <taxon>Tracheophyta</taxon>
        <taxon>Spermatophyta</taxon>
        <taxon>Magnoliopsida</taxon>
        <taxon>eudicotyledons</taxon>
        <taxon>Gunneridae</taxon>
        <taxon>Pentapetalae</taxon>
        <taxon>asterids</taxon>
        <taxon>lamiids</taxon>
        <taxon>Solanales</taxon>
        <taxon>Convolvulaceae</taxon>
        <taxon>Cuscuteae</taxon>
        <taxon>Cuscuta</taxon>
        <taxon>Cuscuta subgen. Cuscuta</taxon>
    </lineage>
</organism>
<protein>
    <recommendedName>
        <fullName evidence="7">HMA domain-containing protein</fullName>
    </recommendedName>
</protein>
<dbReference type="GO" id="GO:0016020">
    <property type="term" value="C:membrane"/>
    <property type="evidence" value="ECO:0007669"/>
    <property type="project" value="UniProtKB-SubCell"/>
</dbReference>
<dbReference type="AlphaFoldDB" id="A0AAV0DR63"/>
<comment type="similarity">
    <text evidence="5">Belongs to the HIPP family.</text>
</comment>
<dbReference type="CDD" id="cd00371">
    <property type="entry name" value="HMA"/>
    <property type="match status" value="1"/>
</dbReference>
<name>A0AAV0DR63_9ASTE</name>